<evidence type="ECO:0000256" key="1">
    <source>
        <dbReference type="SAM" id="MobiDB-lite"/>
    </source>
</evidence>
<gene>
    <name evidence="2" type="ORF">OSJNBa0016A21.133</name>
    <name evidence="3" type="ORF">OSJNBa0086N05.102</name>
</gene>
<reference evidence="2" key="1">
    <citation type="submission" date="2002-09" db="EMBL/GenBank/DDBJ databases">
        <title>Oryza sativa nipponbare(GA3) genomic DNA, chromosome 7, BAC clone:OSJNBa0016A21.</title>
        <authorList>
            <person name="Sasaki T."/>
            <person name="Matsumoto T."/>
            <person name="Katayose Y."/>
        </authorList>
    </citation>
    <scope>NUCLEOTIDE SEQUENCE</scope>
</reference>
<dbReference type="EMBL" id="AP005764">
    <property type="protein sequence ID" value="BAC84442.1"/>
    <property type="molecule type" value="Genomic_DNA"/>
</dbReference>
<protein>
    <submittedName>
        <fullName evidence="2">Uncharacterized protein</fullName>
    </submittedName>
</protein>
<name>Q7EY37_ORYSJ</name>
<reference evidence="4" key="4">
    <citation type="journal article" date="2008" name="Nucleic Acids Res.">
        <title>The rice annotation project database (RAP-DB): 2008 update.</title>
        <authorList>
            <consortium name="The rice annotation project (RAP)"/>
        </authorList>
    </citation>
    <scope>GENOME REANNOTATION</scope>
    <source>
        <strain evidence="4">cv. Nipponbare</strain>
    </source>
</reference>
<dbReference type="AlphaFoldDB" id="Q7EY37"/>
<reference evidence="4" key="3">
    <citation type="journal article" date="2005" name="Nature">
        <title>The map-based sequence of the rice genome.</title>
        <authorList>
            <consortium name="International rice genome sequencing project (IRGSP)"/>
            <person name="Matsumoto T."/>
            <person name="Wu J."/>
            <person name="Kanamori H."/>
            <person name="Katayose Y."/>
            <person name="Fujisawa M."/>
            <person name="Namiki N."/>
            <person name="Mizuno H."/>
            <person name="Yamamoto K."/>
            <person name="Antonio B.A."/>
            <person name="Baba T."/>
            <person name="Sakata K."/>
            <person name="Nagamura Y."/>
            <person name="Aoki H."/>
            <person name="Arikawa K."/>
            <person name="Arita K."/>
            <person name="Bito T."/>
            <person name="Chiden Y."/>
            <person name="Fujitsuka N."/>
            <person name="Fukunaka R."/>
            <person name="Hamada M."/>
            <person name="Harada C."/>
            <person name="Hayashi A."/>
            <person name="Hijishita S."/>
            <person name="Honda M."/>
            <person name="Hosokawa S."/>
            <person name="Ichikawa Y."/>
            <person name="Idonuma A."/>
            <person name="Iijima M."/>
            <person name="Ikeda M."/>
            <person name="Ikeno M."/>
            <person name="Ito K."/>
            <person name="Ito S."/>
            <person name="Ito T."/>
            <person name="Ito Y."/>
            <person name="Ito Y."/>
            <person name="Iwabuchi A."/>
            <person name="Kamiya K."/>
            <person name="Karasawa W."/>
            <person name="Kurita K."/>
            <person name="Katagiri S."/>
            <person name="Kikuta A."/>
            <person name="Kobayashi H."/>
            <person name="Kobayashi N."/>
            <person name="Machita K."/>
            <person name="Maehara T."/>
            <person name="Masukawa M."/>
            <person name="Mizubayashi T."/>
            <person name="Mukai Y."/>
            <person name="Nagasaki H."/>
            <person name="Nagata Y."/>
            <person name="Naito S."/>
            <person name="Nakashima M."/>
            <person name="Nakama Y."/>
            <person name="Nakamichi Y."/>
            <person name="Nakamura M."/>
            <person name="Meguro A."/>
            <person name="Negishi M."/>
            <person name="Ohta I."/>
            <person name="Ohta T."/>
            <person name="Okamoto M."/>
            <person name="Ono N."/>
            <person name="Saji S."/>
            <person name="Sakaguchi M."/>
            <person name="Sakai K."/>
            <person name="Shibata M."/>
            <person name="Shimokawa T."/>
            <person name="Song J."/>
            <person name="Takazaki Y."/>
            <person name="Terasawa K."/>
            <person name="Tsugane M."/>
            <person name="Tsuji K."/>
            <person name="Ueda S."/>
            <person name="Waki K."/>
            <person name="Yamagata H."/>
            <person name="Yamamoto M."/>
            <person name="Yamamoto S."/>
            <person name="Yamane H."/>
            <person name="Yoshiki S."/>
            <person name="Yoshihara R."/>
            <person name="Yukawa K."/>
            <person name="Zhong H."/>
            <person name="Yano M."/>
            <person name="Yuan Q."/>
            <person name="Ouyang S."/>
            <person name="Liu J."/>
            <person name="Jones K.M."/>
            <person name="Gansberger K."/>
            <person name="Moffat K."/>
            <person name="Hill J."/>
            <person name="Bera J."/>
            <person name="Fadrosh D."/>
            <person name="Jin S."/>
            <person name="Johri S."/>
            <person name="Kim M."/>
            <person name="Overton L."/>
            <person name="Reardon M."/>
            <person name="Tsitrin T."/>
            <person name="Vuong H."/>
            <person name="Weaver B."/>
            <person name="Ciecko A."/>
            <person name="Tallon L."/>
            <person name="Jackson J."/>
            <person name="Pai G."/>
            <person name="Aken S.V."/>
            <person name="Utterback T."/>
            <person name="Reidmuller S."/>
            <person name="Feldblyum T."/>
            <person name="Hsiao J."/>
            <person name="Zismann V."/>
            <person name="Iobst S."/>
            <person name="de Vazeille A.R."/>
            <person name="Buell C.R."/>
            <person name="Ying K."/>
            <person name="Li Y."/>
            <person name="Lu T."/>
            <person name="Huang Y."/>
            <person name="Zhao Q."/>
            <person name="Feng Q."/>
            <person name="Zhang L."/>
            <person name="Zhu J."/>
            <person name="Weng Q."/>
            <person name="Mu J."/>
            <person name="Lu Y."/>
            <person name="Fan D."/>
            <person name="Liu Y."/>
            <person name="Guan J."/>
            <person name="Zhang Y."/>
            <person name="Yu S."/>
            <person name="Liu X."/>
            <person name="Zhang Y."/>
            <person name="Hong G."/>
            <person name="Han B."/>
            <person name="Choisne N."/>
            <person name="Demange N."/>
            <person name="Orjeda G."/>
            <person name="Samain S."/>
            <person name="Cattolico L."/>
            <person name="Pelletier E."/>
            <person name="Couloux A."/>
            <person name="Segurens B."/>
            <person name="Wincker P."/>
            <person name="D'Hont A."/>
            <person name="Scarpelli C."/>
            <person name="Weissenbach J."/>
            <person name="Salanoubat M."/>
            <person name="Quetier F."/>
            <person name="Yu Y."/>
            <person name="Kim H.R."/>
            <person name="Rambo T."/>
            <person name="Currie J."/>
            <person name="Collura K."/>
            <person name="Luo M."/>
            <person name="Yang T."/>
            <person name="Ammiraju J.S.S."/>
            <person name="Engler F."/>
            <person name="Soderlund C."/>
            <person name="Wing R.A."/>
            <person name="Palmer L.E."/>
            <person name="de la Bastide M."/>
            <person name="Spiegel L."/>
            <person name="Nascimento L."/>
            <person name="Zutavern T."/>
            <person name="O'Shaughnessy A."/>
            <person name="Dike S."/>
            <person name="Dedhia N."/>
            <person name="Preston R."/>
            <person name="Balija V."/>
            <person name="McCombie W.R."/>
            <person name="Chow T."/>
            <person name="Chen H."/>
            <person name="Chung M."/>
            <person name="Chen C."/>
            <person name="Shaw J."/>
            <person name="Wu H."/>
            <person name="Hsiao K."/>
            <person name="Chao Y."/>
            <person name="Chu M."/>
            <person name="Cheng C."/>
            <person name="Hour A."/>
            <person name="Lee P."/>
            <person name="Lin S."/>
            <person name="Lin Y."/>
            <person name="Liou J."/>
            <person name="Liu S."/>
            <person name="Hsing Y."/>
            <person name="Raghuvanshi S."/>
            <person name="Mohanty A."/>
            <person name="Bharti A.K."/>
            <person name="Gaur A."/>
            <person name="Gupta V."/>
            <person name="Kumar D."/>
            <person name="Ravi V."/>
            <person name="Vij S."/>
            <person name="Kapur A."/>
            <person name="Khurana P."/>
            <person name="Khurana P."/>
            <person name="Khurana J.P."/>
            <person name="Tyagi A.K."/>
            <person name="Gaikwad K."/>
            <person name="Singh A."/>
            <person name="Dalal V."/>
            <person name="Srivastava S."/>
            <person name="Dixit A."/>
            <person name="Pal A.K."/>
            <person name="Ghazi I.A."/>
            <person name="Yadav M."/>
            <person name="Pandit A."/>
            <person name="Bhargava A."/>
            <person name="Sureshbabu K."/>
            <person name="Batra K."/>
            <person name="Sharma T.R."/>
            <person name="Mohapatra T."/>
            <person name="Singh N.K."/>
            <person name="Messing J."/>
            <person name="Nelson A.B."/>
            <person name="Fuks G."/>
            <person name="Kavchok S."/>
            <person name="Keizer G."/>
            <person name="Linton E."/>
            <person name="Llaca V."/>
            <person name="Song R."/>
            <person name="Tanyolac B."/>
            <person name="Young S."/>
            <person name="Ho-Il K."/>
            <person name="Hahn J.H."/>
            <person name="Sangsakoo G."/>
            <person name="Vanavichit A."/>
            <person name="de Mattos Luiz.A.T."/>
            <person name="Zimmer P.D."/>
            <person name="Malone G."/>
            <person name="Dellagostin O."/>
            <person name="de Oliveira A.C."/>
            <person name="Bevan M."/>
            <person name="Bancroft I."/>
            <person name="Minx P."/>
            <person name="Cordum H."/>
            <person name="Wilson R."/>
            <person name="Cheng Z."/>
            <person name="Jin W."/>
            <person name="Jiang J."/>
            <person name="Leong S.A."/>
            <person name="Iwama H."/>
            <person name="Gojobori T."/>
            <person name="Itoh T."/>
            <person name="Niimura Y."/>
            <person name="Fujii Y."/>
            <person name="Habara T."/>
            <person name="Sakai H."/>
            <person name="Sato Y."/>
            <person name="Wilson G."/>
            <person name="Kumar K."/>
            <person name="McCouch S."/>
            <person name="Juretic N."/>
            <person name="Hoen D."/>
            <person name="Wright S."/>
            <person name="Bruskiewich R."/>
            <person name="Bureau T."/>
            <person name="Miyao A."/>
            <person name="Hirochika H."/>
            <person name="Nishikawa T."/>
            <person name="Kadowaki K."/>
            <person name="Sugiura M."/>
            <person name="Burr B."/>
            <person name="Sasaki T."/>
        </authorList>
    </citation>
    <scope>NUCLEOTIDE SEQUENCE [LARGE SCALE GENOMIC DNA]</scope>
    <source>
        <strain evidence="4">cv. Nipponbare</strain>
    </source>
</reference>
<dbReference type="EMBL" id="AP005774">
    <property type="protein sequence ID" value="BAD31691.1"/>
    <property type="molecule type" value="Genomic_DNA"/>
</dbReference>
<proteinExistence type="predicted"/>
<dbReference type="Proteomes" id="UP000000763">
    <property type="component" value="Chromosome 7"/>
</dbReference>
<accession>Q7EY37</accession>
<feature type="compositionally biased region" description="Low complexity" evidence="1">
    <location>
        <begin position="158"/>
        <end position="170"/>
    </location>
</feature>
<evidence type="ECO:0000313" key="4">
    <source>
        <dbReference type="Proteomes" id="UP000000763"/>
    </source>
</evidence>
<organism evidence="2 4">
    <name type="scientific">Oryza sativa subsp. japonica</name>
    <name type="common">Rice</name>
    <dbReference type="NCBI Taxonomy" id="39947"/>
    <lineage>
        <taxon>Eukaryota</taxon>
        <taxon>Viridiplantae</taxon>
        <taxon>Streptophyta</taxon>
        <taxon>Embryophyta</taxon>
        <taxon>Tracheophyta</taxon>
        <taxon>Spermatophyta</taxon>
        <taxon>Magnoliopsida</taxon>
        <taxon>Liliopsida</taxon>
        <taxon>Poales</taxon>
        <taxon>Poaceae</taxon>
        <taxon>BOP clade</taxon>
        <taxon>Oryzoideae</taxon>
        <taxon>Oryzeae</taxon>
        <taxon>Oryzinae</taxon>
        <taxon>Oryza</taxon>
        <taxon>Oryza sativa</taxon>
    </lineage>
</organism>
<reference evidence="3" key="2">
    <citation type="submission" date="2002-09" db="EMBL/GenBank/DDBJ databases">
        <title>Oryza sativa nipponbare(GA3) genomic DNA, chromosome 7, BAC clone:OSJNBa0086N05.</title>
        <authorList>
            <person name="Sasaki T."/>
            <person name="Matsumoto T."/>
            <person name="Katayose Y."/>
        </authorList>
    </citation>
    <scope>NUCLEOTIDE SEQUENCE</scope>
</reference>
<feature type="compositionally biased region" description="Gly residues" evidence="1">
    <location>
        <begin position="189"/>
        <end position="207"/>
    </location>
</feature>
<sequence length="318" mass="33386">MEATEVGTHDQSGDDGGREGGELELARLVEVGTPAARRDAVWRGGETATVVVAGWCRRQARGLPAYLLGVAVARRRGRRWVTPGWCGKQRIRSPLGRIRPSSHRSGVAAVRRGLWRLGGVCAAARRAAGLEVSGGGVRPSRAAAEAARRLEAAVTATARGRGLPRRCGPPHGAGGGAARGRGRRSQGGRVSGVGAGPDGSAKGAGSGLDAGWRMGVGRVWRKPCVLGRIGRRTTAVGVPSESLAQFLWDKSDYTFGCGNSPEGIVEVPLLPRQGALGENLVQFFGRMMTASFGVTTLVKASFLSLRVMVVLLARWRSV</sequence>
<evidence type="ECO:0000313" key="2">
    <source>
        <dbReference type="EMBL" id="BAC84442.1"/>
    </source>
</evidence>
<feature type="region of interest" description="Disordered" evidence="1">
    <location>
        <begin position="158"/>
        <end position="207"/>
    </location>
</feature>
<evidence type="ECO:0000313" key="3">
    <source>
        <dbReference type="EMBL" id="BAD31691.1"/>
    </source>
</evidence>